<dbReference type="Pfam" id="PF10003">
    <property type="entry name" value="DUF2244"/>
    <property type="match status" value="1"/>
</dbReference>
<keyword evidence="1" id="KW-0472">Membrane</keyword>
<keyword evidence="1" id="KW-1133">Transmembrane helix</keyword>
<evidence type="ECO:0000256" key="1">
    <source>
        <dbReference type="SAM" id="Phobius"/>
    </source>
</evidence>
<evidence type="ECO:0000313" key="3">
    <source>
        <dbReference type="Proteomes" id="UP001162030"/>
    </source>
</evidence>
<feature type="transmembrane region" description="Helical" evidence="1">
    <location>
        <begin position="53"/>
        <end position="73"/>
    </location>
</feature>
<evidence type="ECO:0008006" key="4">
    <source>
        <dbReference type="Google" id="ProtNLM"/>
    </source>
</evidence>
<gene>
    <name evidence="2" type="ORF">MSZNOR_2192</name>
</gene>
<dbReference type="EMBL" id="OX458333">
    <property type="protein sequence ID" value="CAI8833628.1"/>
    <property type="molecule type" value="Genomic_DNA"/>
</dbReference>
<evidence type="ECO:0000313" key="2">
    <source>
        <dbReference type="EMBL" id="CAI8833628.1"/>
    </source>
</evidence>
<dbReference type="Proteomes" id="UP001162030">
    <property type="component" value="Chromosome"/>
</dbReference>
<keyword evidence="1" id="KW-0812">Transmembrane</keyword>
<accession>A0ABM9I1T3</accession>
<reference evidence="2 3" key="1">
    <citation type="submission" date="2023-03" db="EMBL/GenBank/DDBJ databases">
        <authorList>
            <person name="Pearce D."/>
        </authorList>
    </citation>
    <scope>NUCLEOTIDE SEQUENCE [LARGE SCALE GENOMIC DNA]</scope>
    <source>
        <strain evidence="2">Msz</strain>
    </source>
</reference>
<dbReference type="RefSeq" id="WP_026611795.1">
    <property type="nucleotide sequence ID" value="NZ_OX458333.1"/>
</dbReference>
<name>A0ABM9I1T3_9GAMM</name>
<keyword evidence="3" id="KW-1185">Reference proteome</keyword>
<dbReference type="InterPro" id="IPR019253">
    <property type="entry name" value="DUF2244_TM"/>
</dbReference>
<sequence length="160" mass="18014">MIESERDVGSDSRRLVLTPNMSMSGRQALVLMLGIALVMAVIAGSFASMGAWLVLPFSGAEWLLLVYCFKLGLRNGRVREVITINETSVLVERGFDTPKQTYRFQRAWVALHWAEPPIKGYPSRLLFRSHGKEVEIGRFLAESERAALASELRKILFESK</sequence>
<organism evidence="2 3">
    <name type="scientific">Methylocaldum szegediense</name>
    <dbReference type="NCBI Taxonomy" id="73780"/>
    <lineage>
        <taxon>Bacteria</taxon>
        <taxon>Pseudomonadati</taxon>
        <taxon>Pseudomonadota</taxon>
        <taxon>Gammaproteobacteria</taxon>
        <taxon>Methylococcales</taxon>
        <taxon>Methylococcaceae</taxon>
        <taxon>Methylocaldum</taxon>
    </lineage>
</organism>
<feature type="transmembrane region" description="Helical" evidence="1">
    <location>
        <begin position="28"/>
        <end position="47"/>
    </location>
</feature>
<proteinExistence type="predicted"/>
<protein>
    <recommendedName>
        <fullName evidence="4">DUF2244 domain-containing protein</fullName>
    </recommendedName>
</protein>